<dbReference type="PIRSF" id="PIRSF003097">
    <property type="entry name" value="FtsX"/>
    <property type="match status" value="1"/>
</dbReference>
<feature type="domain" description="ABC3 transporter permease C-terminal" evidence="15">
    <location>
        <begin position="206"/>
        <end position="321"/>
    </location>
</feature>
<comment type="function">
    <text evidence="12">Part of the ABC transporter FtsEX involved in cellular division.</text>
</comment>
<comment type="similarity">
    <text evidence="2 12">Belongs to the ABC-4 integral membrane protein family. FtsX subfamily.</text>
</comment>
<dbReference type="EMBL" id="VRTS01000011">
    <property type="protein sequence ID" value="TXK59722.1"/>
    <property type="molecule type" value="Genomic_DNA"/>
</dbReference>
<dbReference type="NCBIfam" id="TIGR00439">
    <property type="entry name" value="FtsX_Gneg"/>
    <property type="match status" value="1"/>
</dbReference>
<dbReference type="PANTHER" id="PTHR47755:SF1">
    <property type="entry name" value="CELL DIVISION PROTEIN FTSX"/>
    <property type="match status" value="1"/>
</dbReference>
<feature type="transmembrane region" description="Helical" evidence="14">
    <location>
        <begin position="256"/>
        <end position="278"/>
    </location>
</feature>
<evidence type="ECO:0000256" key="1">
    <source>
        <dbReference type="ARBA" id="ARBA00004429"/>
    </source>
</evidence>
<keyword evidence="6 12" id="KW-0997">Cell inner membrane</keyword>
<dbReference type="AlphaFoldDB" id="A0A5C8KJ80"/>
<keyword evidence="8 14" id="KW-0812">Transmembrane</keyword>
<feature type="region of interest" description="Disordered" evidence="13">
    <location>
        <begin position="1"/>
        <end position="23"/>
    </location>
</feature>
<keyword evidence="18" id="KW-1185">Reference proteome</keyword>
<comment type="subcellular location">
    <subcellularLocation>
        <location evidence="1">Cell inner membrane</location>
        <topology evidence="1">Multi-pass membrane protein</topology>
    </subcellularLocation>
</comment>
<evidence type="ECO:0000259" key="15">
    <source>
        <dbReference type="Pfam" id="PF02687"/>
    </source>
</evidence>
<dbReference type="Proteomes" id="UP000321248">
    <property type="component" value="Unassembled WGS sequence"/>
</dbReference>
<dbReference type="GO" id="GO:0005886">
    <property type="term" value="C:plasma membrane"/>
    <property type="evidence" value="ECO:0007669"/>
    <property type="project" value="UniProtKB-SubCell"/>
</dbReference>
<dbReference type="OrthoDB" id="9813411at2"/>
<dbReference type="Gene3D" id="3.30.70.3040">
    <property type="match status" value="1"/>
</dbReference>
<evidence type="ECO:0000256" key="11">
    <source>
        <dbReference type="ARBA" id="ARBA00023306"/>
    </source>
</evidence>
<dbReference type="InterPro" id="IPR003838">
    <property type="entry name" value="ABC3_permease_C"/>
</dbReference>
<evidence type="ECO:0000256" key="8">
    <source>
        <dbReference type="ARBA" id="ARBA00022692"/>
    </source>
</evidence>
<evidence type="ECO:0000256" key="13">
    <source>
        <dbReference type="SAM" id="MobiDB-lite"/>
    </source>
</evidence>
<keyword evidence="7 12" id="KW-0132">Cell division</keyword>
<evidence type="ECO:0000256" key="6">
    <source>
        <dbReference type="ARBA" id="ARBA00022519"/>
    </source>
</evidence>
<dbReference type="Pfam" id="PF18075">
    <property type="entry name" value="FtsX_ECD"/>
    <property type="match status" value="1"/>
</dbReference>
<proteinExistence type="inferred from homology"/>
<dbReference type="InterPro" id="IPR047590">
    <property type="entry name" value="FtsX_proteobact-type"/>
</dbReference>
<evidence type="ECO:0000256" key="3">
    <source>
        <dbReference type="ARBA" id="ARBA00011160"/>
    </source>
</evidence>
<keyword evidence="10 12" id="KW-0472">Membrane</keyword>
<feature type="transmembrane region" description="Helical" evidence="14">
    <location>
        <begin position="203"/>
        <end position="223"/>
    </location>
</feature>
<keyword evidence="5 12" id="KW-1003">Cell membrane</keyword>
<feature type="transmembrane region" description="Helical" evidence="14">
    <location>
        <begin position="298"/>
        <end position="320"/>
    </location>
</feature>
<dbReference type="InterPro" id="IPR040690">
    <property type="entry name" value="FtsX_ECD"/>
</dbReference>
<comment type="caution">
    <text evidence="17">The sequence shown here is derived from an EMBL/GenBank/DDBJ whole genome shotgun (WGS) entry which is preliminary data.</text>
</comment>
<evidence type="ECO:0000313" key="18">
    <source>
        <dbReference type="Proteomes" id="UP000321248"/>
    </source>
</evidence>
<accession>A0A5C8KJ80</accession>
<name>A0A5C8KJ80_9GAMM</name>
<dbReference type="GO" id="GO:0051301">
    <property type="term" value="P:cell division"/>
    <property type="evidence" value="ECO:0007669"/>
    <property type="project" value="UniProtKB-KW"/>
</dbReference>
<dbReference type="Pfam" id="PF02687">
    <property type="entry name" value="FtsX"/>
    <property type="match status" value="1"/>
</dbReference>
<keyword evidence="11 12" id="KW-0131">Cell cycle</keyword>
<comment type="subunit">
    <text evidence="3">Forms a membrane-associated complex with FtsE.</text>
</comment>
<feature type="transmembrane region" description="Helical" evidence="14">
    <location>
        <begin position="53"/>
        <end position="76"/>
    </location>
</feature>
<dbReference type="RefSeq" id="WP_147892497.1">
    <property type="nucleotide sequence ID" value="NZ_VRTS01000011.1"/>
</dbReference>
<dbReference type="InterPro" id="IPR004513">
    <property type="entry name" value="FtsX"/>
</dbReference>
<sequence>MSGERTEPEGQGTRRAAAERRQRGGIGDRVQAWRELQLYSFVSSFGRIAARPWATLLTVGVMAIALALPLGLWLGLATLEQFSGNVRESREIGVFLQAEVAAERAGTLAEELRARPDIAAVVLRTPEEGLAEFREMSDLAEALDLLEHNPLPFVLVVDPVPAPAEAESALAAALQALPEVDVVQHDALWRERLGAWLDFGERAAWVIAVLLGLGALLVVGNTVRLDIQGRAAEIGILQQLGATDGFIRRPFLYLGFWYGLASGLFALLMLAAAGWALQGPLSKLIASYGSTFALQGPGLLGALKVLAGAALLGWVGAWLATGHHLRLTRPVEQ</sequence>
<feature type="domain" description="FtsX extracellular" evidence="16">
    <location>
        <begin position="91"/>
        <end position="183"/>
    </location>
</feature>
<reference evidence="17 18" key="1">
    <citation type="submission" date="2019-08" db="EMBL/GenBank/DDBJ databases">
        <authorList>
            <person name="Karlyshev A.V."/>
        </authorList>
    </citation>
    <scope>NUCLEOTIDE SEQUENCE [LARGE SCALE GENOMIC DNA]</scope>
    <source>
        <strain evidence="17 18">Alg18-2.2</strain>
    </source>
</reference>
<gene>
    <name evidence="17" type="ORF">FU658_13150</name>
</gene>
<keyword evidence="9 14" id="KW-1133">Transmembrane helix</keyword>
<evidence type="ECO:0000256" key="2">
    <source>
        <dbReference type="ARBA" id="ARBA00007379"/>
    </source>
</evidence>
<evidence type="ECO:0000256" key="9">
    <source>
        <dbReference type="ARBA" id="ARBA00022989"/>
    </source>
</evidence>
<evidence type="ECO:0000259" key="16">
    <source>
        <dbReference type="Pfam" id="PF18075"/>
    </source>
</evidence>
<dbReference type="PANTHER" id="PTHR47755">
    <property type="entry name" value="CELL DIVISION PROTEIN FTSX"/>
    <property type="match status" value="1"/>
</dbReference>
<dbReference type="GO" id="GO:0032153">
    <property type="term" value="C:cell division site"/>
    <property type="evidence" value="ECO:0007669"/>
    <property type="project" value="TreeGrafter"/>
</dbReference>
<evidence type="ECO:0000256" key="4">
    <source>
        <dbReference type="ARBA" id="ARBA00021907"/>
    </source>
</evidence>
<protein>
    <recommendedName>
        <fullName evidence="4 12">Cell division protein FtsX</fullName>
    </recommendedName>
</protein>
<evidence type="ECO:0000256" key="10">
    <source>
        <dbReference type="ARBA" id="ARBA00023136"/>
    </source>
</evidence>
<evidence type="ECO:0000256" key="12">
    <source>
        <dbReference type="PIRNR" id="PIRNR003097"/>
    </source>
</evidence>
<evidence type="ECO:0000256" key="5">
    <source>
        <dbReference type="ARBA" id="ARBA00022475"/>
    </source>
</evidence>
<organism evidence="17 18">
    <name type="scientific">Alkalisalibacterium limincola</name>
    <dbReference type="NCBI Taxonomy" id="2699169"/>
    <lineage>
        <taxon>Bacteria</taxon>
        <taxon>Pseudomonadati</taxon>
        <taxon>Pseudomonadota</taxon>
        <taxon>Gammaproteobacteria</taxon>
        <taxon>Lysobacterales</taxon>
        <taxon>Lysobacteraceae</taxon>
        <taxon>Alkalisalibacterium</taxon>
    </lineage>
</organism>
<evidence type="ECO:0000256" key="14">
    <source>
        <dbReference type="SAM" id="Phobius"/>
    </source>
</evidence>
<evidence type="ECO:0000256" key="7">
    <source>
        <dbReference type="ARBA" id="ARBA00022618"/>
    </source>
</evidence>
<evidence type="ECO:0000313" key="17">
    <source>
        <dbReference type="EMBL" id="TXK59722.1"/>
    </source>
</evidence>